<dbReference type="Proteomes" id="UP000019254">
    <property type="component" value="Unassembled WGS sequence"/>
</dbReference>
<evidence type="ECO:0000313" key="4">
    <source>
        <dbReference type="Proteomes" id="UP000019254"/>
    </source>
</evidence>
<evidence type="ECO:0000259" key="2">
    <source>
        <dbReference type="Pfam" id="PF01370"/>
    </source>
</evidence>
<dbReference type="Gene3D" id="3.40.50.720">
    <property type="entry name" value="NAD(P)-binding Rossmann-like Domain"/>
    <property type="match status" value="1"/>
</dbReference>
<dbReference type="STRING" id="1265820.PCORN_18074"/>
<dbReference type="AlphaFoldDB" id="W7BKH7"/>
<dbReference type="PANTHER" id="PTHR43574">
    <property type="entry name" value="EPIMERASE-RELATED"/>
    <property type="match status" value="1"/>
</dbReference>
<keyword evidence="1" id="KW-0520">NAD</keyword>
<protein>
    <submittedName>
        <fullName evidence="3">NAD-dependent epimerase/dehydratase</fullName>
    </submittedName>
</protein>
<dbReference type="SUPFAM" id="SSF51735">
    <property type="entry name" value="NAD(P)-binding Rossmann-fold domains"/>
    <property type="match status" value="1"/>
</dbReference>
<gene>
    <name evidence="3" type="ORF">PCORN_18074</name>
</gene>
<reference evidence="3 4" key="1">
    <citation type="journal article" date="2014" name="Int. J. Syst. Evol. Microbiol.">
        <title>Listeria floridensis sp. nov., Listeria aquatica sp. nov., Listeria cornellensis sp. nov., Listeria riparia sp. nov. and Listeria grandensis sp. nov., from agricultural and natural environments.</title>
        <authorList>
            <person name="den Bakker H.C."/>
            <person name="Warchocki S."/>
            <person name="Wright E.M."/>
            <person name="Allred A.F."/>
            <person name="Ahlstrom C."/>
            <person name="Manuel C.S."/>
            <person name="Stasiewicz M.J."/>
            <person name="Burrell A."/>
            <person name="Roof S."/>
            <person name="Strawn L."/>
            <person name="Fortes E.D."/>
            <person name="Nightingale K.K."/>
            <person name="Kephart D."/>
            <person name="Wiedmann M."/>
        </authorList>
    </citation>
    <scope>NUCLEOTIDE SEQUENCE [LARGE SCALE GENOMIC DNA]</scope>
    <source>
        <strain evidence="4">FSL F6-969</strain>
    </source>
</reference>
<feature type="domain" description="NAD-dependent epimerase/dehydratase" evidence="2">
    <location>
        <begin position="2"/>
        <end position="116"/>
    </location>
</feature>
<organism evidence="3 4">
    <name type="scientific">Listeria cornellensis FSL F6-0969</name>
    <dbReference type="NCBI Taxonomy" id="1265820"/>
    <lineage>
        <taxon>Bacteria</taxon>
        <taxon>Bacillati</taxon>
        <taxon>Bacillota</taxon>
        <taxon>Bacilli</taxon>
        <taxon>Bacillales</taxon>
        <taxon>Listeriaceae</taxon>
        <taxon>Listeria</taxon>
    </lineage>
</organism>
<sequence>MEQLIYASSSSVYGANQAMPFSPHDSTEHPLSLYAATKKSNELIAHTYSHLFGLKTTGLRFFTVYGPWGRPDMALFQFADAIINDKPIQVFNNGDMLRDFTFVDDVVESIYRLTQTEPTSNVSWDALQPDPATSKAPYRVYNIGNHSPVSLMDYIGTLEKLIGKEAEKILLPMQAGDVQKTHADVTDLIRDIDFKPNTTIEQGIKAFVDWYIKYNKGVLK</sequence>
<dbReference type="InterPro" id="IPR036291">
    <property type="entry name" value="NAD(P)-bd_dom_sf"/>
</dbReference>
<dbReference type="EMBL" id="AODE01000047">
    <property type="protein sequence ID" value="EUJ25290.1"/>
    <property type="molecule type" value="Genomic_DNA"/>
</dbReference>
<name>W7BKH7_9LIST</name>
<dbReference type="PATRIC" id="fig|1265820.5.peg.3561"/>
<dbReference type="PRINTS" id="PR01713">
    <property type="entry name" value="NUCEPIMERASE"/>
</dbReference>
<evidence type="ECO:0000256" key="1">
    <source>
        <dbReference type="ARBA" id="ARBA00023027"/>
    </source>
</evidence>
<comment type="caution">
    <text evidence="3">The sequence shown here is derived from an EMBL/GenBank/DDBJ whole genome shotgun (WGS) entry which is preliminary data.</text>
</comment>
<proteinExistence type="predicted"/>
<dbReference type="Pfam" id="PF01370">
    <property type="entry name" value="Epimerase"/>
    <property type="match status" value="1"/>
</dbReference>
<accession>W7BKH7</accession>
<dbReference type="InterPro" id="IPR001509">
    <property type="entry name" value="Epimerase_deHydtase"/>
</dbReference>
<keyword evidence="4" id="KW-1185">Reference proteome</keyword>
<evidence type="ECO:0000313" key="3">
    <source>
        <dbReference type="EMBL" id="EUJ25290.1"/>
    </source>
</evidence>